<gene>
    <name evidence="1" type="ORF">QR685DRAFT_451253</name>
</gene>
<organism evidence="1 2">
    <name type="scientific">Neurospora intermedia</name>
    <dbReference type="NCBI Taxonomy" id="5142"/>
    <lineage>
        <taxon>Eukaryota</taxon>
        <taxon>Fungi</taxon>
        <taxon>Dikarya</taxon>
        <taxon>Ascomycota</taxon>
        <taxon>Pezizomycotina</taxon>
        <taxon>Sordariomycetes</taxon>
        <taxon>Sordariomycetidae</taxon>
        <taxon>Sordariales</taxon>
        <taxon>Sordariaceae</taxon>
        <taxon>Neurospora</taxon>
    </lineage>
</organism>
<comment type="caution">
    <text evidence="1">The sequence shown here is derived from an EMBL/GenBank/DDBJ whole genome shotgun (WGS) entry which is preliminary data.</text>
</comment>
<reference evidence="1 2" key="1">
    <citation type="submission" date="2023-09" db="EMBL/GenBank/DDBJ databases">
        <title>Multi-omics analysis of a traditional fermented food reveals byproduct-associated fungal strains for waste-to-food upcycling.</title>
        <authorList>
            <consortium name="Lawrence Berkeley National Laboratory"/>
            <person name="Rekdal V.M."/>
            <person name="Villalobos-Escobedo J.M."/>
            <person name="Rodriguez-Valeron N."/>
            <person name="Garcia M.O."/>
            <person name="Vasquez D.P."/>
            <person name="Damayanti I."/>
            <person name="Sorensen P.M."/>
            <person name="Baidoo E.E."/>
            <person name="De Carvalho A.C."/>
            <person name="Riley R."/>
            <person name="Lipzen A."/>
            <person name="He G."/>
            <person name="Yan M."/>
            <person name="Haridas S."/>
            <person name="Daum C."/>
            <person name="Yoshinaga Y."/>
            <person name="Ng V."/>
            <person name="Grigoriev I.V."/>
            <person name="Munk R."/>
            <person name="Nuraida L."/>
            <person name="Wijaya C.H."/>
            <person name="Morales P.-C."/>
            <person name="Keasling J.D."/>
        </authorList>
    </citation>
    <scope>NUCLEOTIDE SEQUENCE [LARGE SCALE GENOMIC DNA]</scope>
    <source>
        <strain evidence="1 2">FGSC 2613</strain>
    </source>
</reference>
<feature type="non-terminal residue" evidence="1">
    <location>
        <position position="1"/>
    </location>
</feature>
<dbReference type="Proteomes" id="UP001451303">
    <property type="component" value="Unassembled WGS sequence"/>
</dbReference>
<accession>A0ABR3D165</accession>
<evidence type="ECO:0000313" key="2">
    <source>
        <dbReference type="Proteomes" id="UP001451303"/>
    </source>
</evidence>
<proteinExistence type="predicted"/>
<name>A0ABR3D165_NEUIN</name>
<protein>
    <submittedName>
        <fullName evidence="1">Uncharacterized protein</fullName>
    </submittedName>
</protein>
<keyword evidence="2" id="KW-1185">Reference proteome</keyword>
<dbReference type="EMBL" id="JAVLET010000013">
    <property type="protein sequence ID" value="KAL0466404.1"/>
    <property type="molecule type" value="Genomic_DNA"/>
</dbReference>
<sequence length="59" mass="6260">IVVKSQRTPDLREAFGGGPKTAVVLGGGNLLKLPWVDATCNNEPHAIGHLSNLISLTWP</sequence>
<evidence type="ECO:0000313" key="1">
    <source>
        <dbReference type="EMBL" id="KAL0466404.1"/>
    </source>
</evidence>